<proteinExistence type="predicted"/>
<gene>
    <name evidence="2" type="ORF">WIS52_25625</name>
</gene>
<keyword evidence="1" id="KW-0472">Membrane</keyword>
<feature type="transmembrane region" description="Helical" evidence="1">
    <location>
        <begin position="57"/>
        <end position="78"/>
    </location>
</feature>
<accession>A0ABV1KHE0</accession>
<dbReference type="EMBL" id="JBEDNQ010000012">
    <property type="protein sequence ID" value="MEQ3553870.1"/>
    <property type="molecule type" value="Genomic_DNA"/>
</dbReference>
<evidence type="ECO:0000313" key="3">
    <source>
        <dbReference type="Proteomes" id="UP001494902"/>
    </source>
</evidence>
<protein>
    <submittedName>
        <fullName evidence="2">DUF2834 domain-containing protein</fullName>
    </submittedName>
</protein>
<feature type="transmembrane region" description="Helical" evidence="1">
    <location>
        <begin position="90"/>
        <end position="112"/>
    </location>
</feature>
<reference evidence="2 3" key="1">
    <citation type="submission" date="2024-03" db="EMBL/GenBank/DDBJ databases">
        <title>Draft genome sequence of Pseudonocardia nematodicida JCM 31783.</title>
        <authorList>
            <person name="Butdee W."/>
            <person name="Duangmal K."/>
        </authorList>
    </citation>
    <scope>NUCLEOTIDE SEQUENCE [LARGE SCALE GENOMIC DNA]</scope>
    <source>
        <strain evidence="2 3">JCM 31783</strain>
    </source>
</reference>
<keyword evidence="1" id="KW-1133">Transmembrane helix</keyword>
<evidence type="ECO:0000313" key="2">
    <source>
        <dbReference type="EMBL" id="MEQ3553870.1"/>
    </source>
</evidence>
<dbReference type="Proteomes" id="UP001494902">
    <property type="component" value="Unassembled WGS sequence"/>
</dbReference>
<organism evidence="2 3">
    <name type="scientific">Pseudonocardia nematodicida</name>
    <dbReference type="NCBI Taxonomy" id="1206997"/>
    <lineage>
        <taxon>Bacteria</taxon>
        <taxon>Bacillati</taxon>
        <taxon>Actinomycetota</taxon>
        <taxon>Actinomycetes</taxon>
        <taxon>Pseudonocardiales</taxon>
        <taxon>Pseudonocardiaceae</taxon>
        <taxon>Pseudonocardia</taxon>
    </lineage>
</organism>
<dbReference type="Pfam" id="PF11196">
    <property type="entry name" value="DUF2834"/>
    <property type="match status" value="1"/>
</dbReference>
<sequence>MTTPTDRRPSRTRPHTTLIAVYGVLAVLGLVGTWYFNIAFMASGGGSYLGGWFANDASSSAAVDILVVALAACVLFVVEGRRLGWGMPPIVVLVVLSFAVAVAFTFPLFLALRERSLARTGPGAPAARAGGSHPS</sequence>
<keyword evidence="3" id="KW-1185">Reference proteome</keyword>
<name>A0ABV1KHE0_9PSEU</name>
<dbReference type="InterPro" id="IPR021362">
    <property type="entry name" value="DUF2834"/>
</dbReference>
<evidence type="ECO:0000256" key="1">
    <source>
        <dbReference type="SAM" id="Phobius"/>
    </source>
</evidence>
<keyword evidence="1" id="KW-0812">Transmembrane</keyword>
<comment type="caution">
    <text evidence="2">The sequence shown here is derived from an EMBL/GenBank/DDBJ whole genome shotgun (WGS) entry which is preliminary data.</text>
</comment>
<dbReference type="RefSeq" id="WP_349300944.1">
    <property type="nucleotide sequence ID" value="NZ_JBEDNQ010000012.1"/>
</dbReference>
<feature type="transmembrane region" description="Helical" evidence="1">
    <location>
        <begin position="17"/>
        <end position="37"/>
    </location>
</feature>